<dbReference type="PANTHER" id="PTHR42760">
    <property type="entry name" value="SHORT-CHAIN DEHYDROGENASES/REDUCTASES FAMILY MEMBER"/>
    <property type="match status" value="1"/>
</dbReference>
<comment type="similarity">
    <text evidence="1">Belongs to the short-chain dehydrogenases/reductases (SDR) family.</text>
</comment>
<protein>
    <submittedName>
        <fullName evidence="3">SDR family oxidoreductase</fullName>
    </submittedName>
</protein>
<dbReference type="EMBL" id="BAABAF010000012">
    <property type="protein sequence ID" value="GAA3776842.1"/>
    <property type="molecule type" value="Genomic_DNA"/>
</dbReference>
<dbReference type="SMART" id="SM00822">
    <property type="entry name" value="PKS_KR"/>
    <property type="match status" value="1"/>
</dbReference>
<proteinExistence type="inferred from homology"/>
<evidence type="ECO:0000256" key="1">
    <source>
        <dbReference type="ARBA" id="ARBA00006484"/>
    </source>
</evidence>
<dbReference type="InterPro" id="IPR002347">
    <property type="entry name" value="SDR_fam"/>
</dbReference>
<dbReference type="CDD" id="cd05233">
    <property type="entry name" value="SDR_c"/>
    <property type="match status" value="1"/>
</dbReference>
<gene>
    <name evidence="3" type="ORF">GCM10022240_30390</name>
</gene>
<dbReference type="Proteomes" id="UP001500540">
    <property type="component" value="Unassembled WGS sequence"/>
</dbReference>
<evidence type="ECO:0000313" key="3">
    <source>
        <dbReference type="EMBL" id="GAA3776842.1"/>
    </source>
</evidence>
<evidence type="ECO:0000313" key="4">
    <source>
        <dbReference type="Proteomes" id="UP001500540"/>
    </source>
</evidence>
<dbReference type="InterPro" id="IPR036291">
    <property type="entry name" value="NAD(P)-bd_dom_sf"/>
</dbReference>
<feature type="domain" description="Ketoreductase" evidence="2">
    <location>
        <begin position="4"/>
        <end position="191"/>
    </location>
</feature>
<evidence type="ECO:0000259" key="2">
    <source>
        <dbReference type="SMART" id="SM00822"/>
    </source>
</evidence>
<comment type="caution">
    <text evidence="3">The sequence shown here is derived from an EMBL/GenBank/DDBJ whole genome shotgun (WGS) entry which is preliminary data.</text>
</comment>
<organism evidence="3 4">
    <name type="scientific">Microbacterium kribbense</name>
    <dbReference type="NCBI Taxonomy" id="433645"/>
    <lineage>
        <taxon>Bacteria</taxon>
        <taxon>Bacillati</taxon>
        <taxon>Actinomycetota</taxon>
        <taxon>Actinomycetes</taxon>
        <taxon>Micrococcales</taxon>
        <taxon>Microbacteriaceae</taxon>
        <taxon>Microbacterium</taxon>
    </lineage>
</organism>
<dbReference type="PANTHER" id="PTHR42760:SF122">
    <property type="entry name" value="NAD(P)-BINDING PROTEIN"/>
    <property type="match status" value="1"/>
</dbReference>
<name>A0ABP7GZ40_9MICO</name>
<reference evidence="4" key="1">
    <citation type="journal article" date="2019" name="Int. J. Syst. Evol. Microbiol.">
        <title>The Global Catalogue of Microorganisms (GCM) 10K type strain sequencing project: providing services to taxonomists for standard genome sequencing and annotation.</title>
        <authorList>
            <consortium name="The Broad Institute Genomics Platform"/>
            <consortium name="The Broad Institute Genome Sequencing Center for Infectious Disease"/>
            <person name="Wu L."/>
            <person name="Ma J."/>
        </authorList>
    </citation>
    <scope>NUCLEOTIDE SEQUENCE [LARGE SCALE GENOMIC DNA]</scope>
    <source>
        <strain evidence="4">JCM 16950</strain>
    </source>
</reference>
<dbReference type="PRINTS" id="PR00081">
    <property type="entry name" value="GDHRDH"/>
</dbReference>
<dbReference type="InterPro" id="IPR057326">
    <property type="entry name" value="KR_dom"/>
</dbReference>
<keyword evidence="4" id="KW-1185">Reference proteome</keyword>
<accession>A0ABP7GZ40</accession>
<dbReference type="RefSeq" id="WP_344785126.1">
    <property type="nucleotide sequence ID" value="NZ_BAABAF010000012.1"/>
</dbReference>
<dbReference type="Gene3D" id="3.40.50.720">
    <property type="entry name" value="NAD(P)-binding Rossmann-like Domain"/>
    <property type="match status" value="1"/>
</dbReference>
<sequence>MSLGSYVVTGGSSGIGRAAALLLAEKGGSVGILDVQDDAAEDTAQEARRIGAADARAYHCDVTDEAEVQATLAKVRTELGAPRGLFANAGIDRGGLLHELSLARWESVIQTNLTGVFLTCKHVLAAMIDAGNGGSIVCTSSPGGFVAFSAGGAAAYSASKGGISSLVRCMAVDYAQYGIRVNAVVPGPTETPLMWANVPEGERARVRETVSAETPLGRLADPSEPAQAVVWLLSDAASYVTGSHLICDGGVLAKAALSV</sequence>
<dbReference type="Pfam" id="PF13561">
    <property type="entry name" value="adh_short_C2"/>
    <property type="match status" value="1"/>
</dbReference>
<dbReference type="SUPFAM" id="SSF51735">
    <property type="entry name" value="NAD(P)-binding Rossmann-fold domains"/>
    <property type="match status" value="1"/>
</dbReference>